<dbReference type="EMBL" id="BAAAUH010000201">
    <property type="protein sequence ID" value="GAA2775864.1"/>
    <property type="molecule type" value="Genomic_DNA"/>
</dbReference>
<evidence type="ECO:0000313" key="2">
    <source>
        <dbReference type="Proteomes" id="UP001501866"/>
    </source>
</evidence>
<organism evidence="1 2">
    <name type="scientific">Streptomyces virens</name>
    <dbReference type="NCBI Taxonomy" id="285572"/>
    <lineage>
        <taxon>Bacteria</taxon>
        <taxon>Bacillati</taxon>
        <taxon>Actinomycetota</taxon>
        <taxon>Actinomycetes</taxon>
        <taxon>Kitasatosporales</taxon>
        <taxon>Streptomycetaceae</taxon>
        <taxon>Streptomyces</taxon>
    </lineage>
</organism>
<dbReference type="InterPro" id="IPR049254">
    <property type="entry name" value="Phage_tail_terminator"/>
</dbReference>
<accession>A0ABP6HI80</accession>
<evidence type="ECO:0000313" key="1">
    <source>
        <dbReference type="EMBL" id="GAA2775864.1"/>
    </source>
</evidence>
<sequence length="140" mass="16326">MLTRAQINRAINDKIKAEFAGIPIQSSDVEEGFLRPSFFVSLETRRAESEQHFLYRDLTCRIRFFPTSENQYKEEVYNVQDRLEQLFGLNFAAGNQFITIDAAETDVYDKVLHYDFEFSCVESIAVKEDGDIMEELVYND</sequence>
<evidence type="ECO:0008006" key="3">
    <source>
        <dbReference type="Google" id="ProtNLM"/>
    </source>
</evidence>
<reference evidence="2" key="1">
    <citation type="journal article" date="2019" name="Int. J. Syst. Evol. Microbiol.">
        <title>The Global Catalogue of Microorganisms (GCM) 10K type strain sequencing project: providing services to taxonomists for standard genome sequencing and annotation.</title>
        <authorList>
            <consortium name="The Broad Institute Genomics Platform"/>
            <consortium name="The Broad Institute Genome Sequencing Center for Infectious Disease"/>
            <person name="Wu L."/>
            <person name="Ma J."/>
        </authorList>
    </citation>
    <scope>NUCLEOTIDE SEQUENCE [LARGE SCALE GENOMIC DNA]</scope>
    <source>
        <strain evidence="2">JCM 9095</strain>
    </source>
</reference>
<keyword evidence="2" id="KW-1185">Reference proteome</keyword>
<dbReference type="Pfam" id="PF20765">
    <property type="entry name" value="Phage_tail_terminator_8"/>
    <property type="match status" value="1"/>
</dbReference>
<dbReference type="RefSeq" id="WP_346140170.1">
    <property type="nucleotide sequence ID" value="NZ_BAAAUH010000201.1"/>
</dbReference>
<dbReference type="Proteomes" id="UP001501866">
    <property type="component" value="Unassembled WGS sequence"/>
</dbReference>
<gene>
    <name evidence="1" type="ORF">GCM10010451_68680</name>
</gene>
<protein>
    <recommendedName>
        <fullName evidence="3">Phage protein</fullName>
    </recommendedName>
</protein>
<name>A0ABP6HI80_9ACTN</name>
<proteinExistence type="predicted"/>
<comment type="caution">
    <text evidence="1">The sequence shown here is derived from an EMBL/GenBank/DDBJ whole genome shotgun (WGS) entry which is preliminary data.</text>
</comment>